<name>A0A2A6BNR3_PRIPA</name>
<protein>
    <submittedName>
        <fullName evidence="2">Uncharacterized protein</fullName>
    </submittedName>
</protein>
<keyword evidence="3" id="KW-1185">Reference proteome</keyword>
<accession>A0A8R1Z5E2</accession>
<gene>
    <name evidence="2" type="primary">WBGene00282387</name>
</gene>
<reference evidence="2" key="2">
    <citation type="submission" date="2022-06" db="UniProtKB">
        <authorList>
            <consortium name="EnsemblMetazoa"/>
        </authorList>
    </citation>
    <scope>IDENTIFICATION</scope>
    <source>
        <strain evidence="2">PS312</strain>
    </source>
</reference>
<proteinExistence type="predicted"/>
<sequence length="82" mass="8939">MRGREESEKIEVIGYWFDIPNTHHRATVALAAAKPPAAATVPAAAAHPSDFHQPAPEQNSIIRETEKTAPTVRSINQITKAQ</sequence>
<dbReference type="Proteomes" id="UP000005239">
    <property type="component" value="Unassembled WGS sequence"/>
</dbReference>
<feature type="compositionally biased region" description="Polar residues" evidence="1">
    <location>
        <begin position="71"/>
        <end position="82"/>
    </location>
</feature>
<feature type="region of interest" description="Disordered" evidence="1">
    <location>
        <begin position="41"/>
        <end position="82"/>
    </location>
</feature>
<evidence type="ECO:0000313" key="2">
    <source>
        <dbReference type="EnsemblMetazoa" id="PPA44018.1"/>
    </source>
</evidence>
<evidence type="ECO:0000256" key="1">
    <source>
        <dbReference type="SAM" id="MobiDB-lite"/>
    </source>
</evidence>
<evidence type="ECO:0000313" key="3">
    <source>
        <dbReference type="Proteomes" id="UP000005239"/>
    </source>
</evidence>
<dbReference type="AlphaFoldDB" id="A0A2A6BNR3"/>
<dbReference type="EnsemblMetazoa" id="PPA44018.1">
    <property type="protein sequence ID" value="PPA44018.1"/>
    <property type="gene ID" value="WBGene00282387"/>
</dbReference>
<reference evidence="3" key="1">
    <citation type="journal article" date="2008" name="Nat. Genet.">
        <title>The Pristionchus pacificus genome provides a unique perspective on nematode lifestyle and parasitism.</title>
        <authorList>
            <person name="Dieterich C."/>
            <person name="Clifton S.W."/>
            <person name="Schuster L.N."/>
            <person name="Chinwalla A."/>
            <person name="Delehaunty K."/>
            <person name="Dinkelacker I."/>
            <person name="Fulton L."/>
            <person name="Fulton R."/>
            <person name="Godfrey J."/>
            <person name="Minx P."/>
            <person name="Mitreva M."/>
            <person name="Roeseler W."/>
            <person name="Tian H."/>
            <person name="Witte H."/>
            <person name="Yang S.P."/>
            <person name="Wilson R.K."/>
            <person name="Sommer R.J."/>
        </authorList>
    </citation>
    <scope>NUCLEOTIDE SEQUENCE [LARGE SCALE GENOMIC DNA]</scope>
    <source>
        <strain evidence="3">PS312</strain>
    </source>
</reference>
<organism evidence="2 3">
    <name type="scientific">Pristionchus pacificus</name>
    <name type="common">Parasitic nematode worm</name>
    <dbReference type="NCBI Taxonomy" id="54126"/>
    <lineage>
        <taxon>Eukaryota</taxon>
        <taxon>Metazoa</taxon>
        <taxon>Ecdysozoa</taxon>
        <taxon>Nematoda</taxon>
        <taxon>Chromadorea</taxon>
        <taxon>Rhabditida</taxon>
        <taxon>Rhabditina</taxon>
        <taxon>Diplogasteromorpha</taxon>
        <taxon>Diplogasteroidea</taxon>
        <taxon>Neodiplogasteridae</taxon>
        <taxon>Pristionchus</taxon>
    </lineage>
</organism>
<accession>A0A2A6BNR3</accession>